<protein>
    <recommendedName>
        <fullName evidence="3">Sulfotransferase domain-containing protein</fullName>
    </recommendedName>
</protein>
<dbReference type="PANTHER" id="PTHR11783">
    <property type="entry name" value="SULFOTRANSFERASE SULT"/>
    <property type="match status" value="1"/>
</dbReference>
<evidence type="ECO:0000256" key="1">
    <source>
        <dbReference type="ARBA" id="ARBA00005771"/>
    </source>
</evidence>
<dbReference type="VEuPathDB" id="VectorBase:PPAI003823"/>
<dbReference type="GO" id="GO:0008146">
    <property type="term" value="F:sulfotransferase activity"/>
    <property type="evidence" value="ECO:0007669"/>
    <property type="project" value="InterPro"/>
</dbReference>
<comment type="similarity">
    <text evidence="1">Belongs to the sulfotransferase 1 family.</text>
</comment>
<dbReference type="Gene3D" id="3.40.50.300">
    <property type="entry name" value="P-loop containing nucleotide triphosphate hydrolases"/>
    <property type="match status" value="1"/>
</dbReference>
<accession>A0A1B0D8F0</accession>
<organism evidence="4 5">
    <name type="scientific">Phlebotomus papatasi</name>
    <name type="common">Sandfly</name>
    <dbReference type="NCBI Taxonomy" id="29031"/>
    <lineage>
        <taxon>Eukaryota</taxon>
        <taxon>Metazoa</taxon>
        <taxon>Ecdysozoa</taxon>
        <taxon>Arthropoda</taxon>
        <taxon>Hexapoda</taxon>
        <taxon>Insecta</taxon>
        <taxon>Pterygota</taxon>
        <taxon>Neoptera</taxon>
        <taxon>Endopterygota</taxon>
        <taxon>Diptera</taxon>
        <taxon>Nematocera</taxon>
        <taxon>Psychodoidea</taxon>
        <taxon>Psychodidae</taxon>
        <taxon>Phlebotomus</taxon>
        <taxon>Phlebotomus</taxon>
    </lineage>
</organism>
<dbReference type="InterPro" id="IPR027417">
    <property type="entry name" value="P-loop_NTPase"/>
</dbReference>
<reference evidence="4" key="1">
    <citation type="submission" date="2022-08" db="UniProtKB">
        <authorList>
            <consortium name="EnsemblMetazoa"/>
        </authorList>
    </citation>
    <scope>IDENTIFICATION</scope>
    <source>
        <strain evidence="4">Israel</strain>
    </source>
</reference>
<dbReference type="SUPFAM" id="SSF52540">
    <property type="entry name" value="P-loop containing nucleoside triphosphate hydrolases"/>
    <property type="match status" value="1"/>
</dbReference>
<dbReference type="Pfam" id="PF00685">
    <property type="entry name" value="Sulfotransfer_1"/>
    <property type="match status" value="1"/>
</dbReference>
<evidence type="ECO:0000313" key="4">
    <source>
        <dbReference type="EnsemblMetazoa" id="PPAI003823-PA"/>
    </source>
</evidence>
<evidence type="ECO:0000256" key="2">
    <source>
        <dbReference type="ARBA" id="ARBA00022679"/>
    </source>
</evidence>
<dbReference type="Proteomes" id="UP000092462">
    <property type="component" value="Unassembled WGS sequence"/>
</dbReference>
<keyword evidence="2" id="KW-0808">Transferase</keyword>
<dbReference type="EnsemblMetazoa" id="PPAI003823-RA">
    <property type="protein sequence ID" value="PPAI003823-PA"/>
    <property type="gene ID" value="PPAI003823"/>
</dbReference>
<proteinExistence type="inferred from homology"/>
<evidence type="ECO:0000313" key="5">
    <source>
        <dbReference type="Proteomes" id="UP000092462"/>
    </source>
</evidence>
<dbReference type="EMBL" id="AJVK01012611">
    <property type="status" value="NOT_ANNOTATED_CDS"/>
    <property type="molecule type" value="Genomic_DNA"/>
</dbReference>
<feature type="domain" description="Sulfotransferase" evidence="3">
    <location>
        <begin position="74"/>
        <end position="331"/>
    </location>
</feature>
<keyword evidence="5" id="KW-1185">Reference proteome</keyword>
<dbReference type="InterPro" id="IPR000863">
    <property type="entry name" value="Sulfotransferase_dom"/>
</dbReference>
<dbReference type="VEuPathDB" id="VectorBase:PPAPM1_004305"/>
<name>A0A1B0D8F0_PHLPP</name>
<evidence type="ECO:0000259" key="3">
    <source>
        <dbReference type="Pfam" id="PF00685"/>
    </source>
</evidence>
<sequence length="356" mass="42484">MYKTSNIVCQNISLPKEIRERAKWYGNFEMITVNLRERPEGLSLAQNWSLTPCYMPEMYRDYAERIEKFEVKEDDIWVISQPKCGTTWTQEMVWMINNGLDYEKARMINQDARFPFFEIATIFPPHCNIELDSVEKCEKLPSPRHIKSHLPAHLLPESLWRVKPKIIYVARNPKDAFVSFYHHTKNLNGFQGSFEDCIELFLTGCYNYGPFHSHVLDFWRMRHERNILFLTYEEMKSNLPRVIEKTASFLGKSLTGPDIAELTNYLSFDSMRINESVNKEYFCNLMAQFLNYRDTEFNFMRKGQAQTFRERLTPDQILRFDTWTQRELQNTDFRYELFQTTKTLNRQTHQSIEATI</sequence>
<dbReference type="AlphaFoldDB" id="A0A1B0D8F0"/>